<evidence type="ECO:0000256" key="9">
    <source>
        <dbReference type="SAM" id="MobiDB-lite"/>
    </source>
</evidence>
<dbReference type="GO" id="GO:0009524">
    <property type="term" value="C:phragmoplast"/>
    <property type="evidence" value="ECO:0007669"/>
    <property type="project" value="UniProtKB-ARBA"/>
</dbReference>
<dbReference type="GO" id="GO:0005524">
    <property type="term" value="F:ATP binding"/>
    <property type="evidence" value="ECO:0007669"/>
    <property type="project" value="UniProtKB-UniRule"/>
</dbReference>
<evidence type="ECO:0000256" key="8">
    <source>
        <dbReference type="SAM" id="Coils"/>
    </source>
</evidence>
<dbReference type="InterPro" id="IPR019821">
    <property type="entry name" value="Kinesin_motor_CS"/>
</dbReference>
<evidence type="ECO:0000256" key="1">
    <source>
        <dbReference type="ARBA" id="ARBA00022701"/>
    </source>
</evidence>
<evidence type="ECO:0000256" key="3">
    <source>
        <dbReference type="ARBA" id="ARBA00022840"/>
    </source>
</evidence>
<dbReference type="Pfam" id="PF00225">
    <property type="entry name" value="Kinesin"/>
    <property type="match status" value="1"/>
</dbReference>
<feature type="region of interest" description="Disordered" evidence="9">
    <location>
        <begin position="745"/>
        <end position="771"/>
    </location>
</feature>
<feature type="binding site" evidence="7">
    <location>
        <begin position="231"/>
        <end position="238"/>
    </location>
    <ligand>
        <name>ATP</name>
        <dbReference type="ChEBI" id="CHEBI:30616"/>
    </ligand>
</feature>
<evidence type="ECO:0000256" key="7">
    <source>
        <dbReference type="PROSITE-ProRule" id="PRU00283"/>
    </source>
</evidence>
<reference evidence="11" key="1">
    <citation type="submission" date="2020-06" db="EMBL/GenBank/DDBJ databases">
        <title>WGS assembly of Ceratodon purpureus strain R40.</title>
        <authorList>
            <person name="Carey S.B."/>
            <person name="Jenkins J."/>
            <person name="Shu S."/>
            <person name="Lovell J.T."/>
            <person name="Sreedasyam A."/>
            <person name="Maumus F."/>
            <person name="Tiley G.P."/>
            <person name="Fernandez-Pozo N."/>
            <person name="Barry K."/>
            <person name="Chen C."/>
            <person name="Wang M."/>
            <person name="Lipzen A."/>
            <person name="Daum C."/>
            <person name="Saski C.A."/>
            <person name="Payton A.C."/>
            <person name="Mcbreen J.C."/>
            <person name="Conrad R.E."/>
            <person name="Kollar L.M."/>
            <person name="Olsson S."/>
            <person name="Huttunen S."/>
            <person name="Landis J.B."/>
            <person name="Wickett N.J."/>
            <person name="Johnson M.G."/>
            <person name="Rensing S.A."/>
            <person name="Grimwood J."/>
            <person name="Schmutz J."/>
            <person name="Mcdaniel S.F."/>
        </authorList>
    </citation>
    <scope>NUCLEOTIDE SEQUENCE</scope>
    <source>
        <strain evidence="11">R40</strain>
    </source>
</reference>
<dbReference type="PANTHER" id="PTHR37739:SF16">
    <property type="entry name" value="KINESIN-LIKE PROTEIN"/>
    <property type="match status" value="1"/>
</dbReference>
<accession>A0A8T0H819</accession>
<comment type="caution">
    <text evidence="11">The sequence shown here is derived from an EMBL/GenBank/DDBJ whole genome shotgun (WGS) entry which is preliminary data.</text>
</comment>
<feature type="compositionally biased region" description="Polar residues" evidence="9">
    <location>
        <begin position="760"/>
        <end position="771"/>
    </location>
</feature>
<evidence type="ECO:0000256" key="5">
    <source>
        <dbReference type="ARBA" id="ARBA00023175"/>
    </source>
</evidence>
<dbReference type="InterPro" id="IPR044986">
    <property type="entry name" value="KIF15/KIN-12"/>
</dbReference>
<keyword evidence="12" id="KW-1185">Reference proteome</keyword>
<evidence type="ECO:0000256" key="6">
    <source>
        <dbReference type="ARBA" id="ARBA00034488"/>
    </source>
</evidence>
<dbReference type="PROSITE" id="PS00411">
    <property type="entry name" value="KINESIN_MOTOR_1"/>
    <property type="match status" value="1"/>
</dbReference>
<dbReference type="EMBL" id="CM026428">
    <property type="protein sequence ID" value="KAG0566935.1"/>
    <property type="molecule type" value="Genomic_DNA"/>
</dbReference>
<keyword evidence="1" id="KW-0493">Microtubule</keyword>
<dbReference type="InterPro" id="IPR027417">
    <property type="entry name" value="P-loop_NTPase"/>
</dbReference>
<evidence type="ECO:0000256" key="2">
    <source>
        <dbReference type="ARBA" id="ARBA00022741"/>
    </source>
</evidence>
<feature type="compositionally biased region" description="Basic and acidic residues" evidence="9">
    <location>
        <begin position="35"/>
        <end position="48"/>
    </location>
</feature>
<evidence type="ECO:0000259" key="10">
    <source>
        <dbReference type="PROSITE" id="PS50067"/>
    </source>
</evidence>
<evidence type="ECO:0000256" key="4">
    <source>
        <dbReference type="ARBA" id="ARBA00023054"/>
    </source>
</evidence>
<dbReference type="Proteomes" id="UP000822688">
    <property type="component" value="Chromosome 7"/>
</dbReference>
<dbReference type="GO" id="GO:0005874">
    <property type="term" value="C:microtubule"/>
    <property type="evidence" value="ECO:0007669"/>
    <property type="project" value="UniProtKB-KW"/>
</dbReference>
<feature type="coiled-coil region" evidence="8">
    <location>
        <begin position="1183"/>
        <end position="1214"/>
    </location>
</feature>
<dbReference type="SMART" id="SM00129">
    <property type="entry name" value="KISc"/>
    <property type="match status" value="1"/>
</dbReference>
<feature type="coiled-coil region" evidence="8">
    <location>
        <begin position="1034"/>
        <end position="1072"/>
    </location>
</feature>
<dbReference type="InterPro" id="IPR036961">
    <property type="entry name" value="Kinesin_motor_dom_sf"/>
</dbReference>
<feature type="region of interest" description="Disordered" evidence="9">
    <location>
        <begin position="1"/>
        <end position="102"/>
    </location>
</feature>
<keyword evidence="5 7" id="KW-0505">Motor protein</keyword>
<evidence type="ECO:0000313" key="12">
    <source>
        <dbReference type="Proteomes" id="UP000822688"/>
    </source>
</evidence>
<feature type="compositionally biased region" description="Basic and acidic residues" evidence="9">
    <location>
        <begin position="9"/>
        <end position="20"/>
    </location>
</feature>
<dbReference type="GO" id="GO:0003777">
    <property type="term" value="F:microtubule motor activity"/>
    <property type="evidence" value="ECO:0007669"/>
    <property type="project" value="InterPro"/>
</dbReference>
<dbReference type="FunFam" id="3.40.850.10:FF:000052">
    <property type="entry name" value="Kinesin-like protein KIN-12F"/>
    <property type="match status" value="1"/>
</dbReference>
<dbReference type="GO" id="GO:0007018">
    <property type="term" value="P:microtubule-based movement"/>
    <property type="evidence" value="ECO:0007669"/>
    <property type="project" value="InterPro"/>
</dbReference>
<dbReference type="GO" id="GO:0008017">
    <property type="term" value="F:microtubule binding"/>
    <property type="evidence" value="ECO:0007669"/>
    <property type="project" value="InterPro"/>
</dbReference>
<dbReference type="Gene3D" id="3.40.850.10">
    <property type="entry name" value="Kinesin motor domain"/>
    <property type="match status" value="1"/>
</dbReference>
<keyword evidence="4 8" id="KW-0175">Coiled coil</keyword>
<dbReference type="PRINTS" id="PR00380">
    <property type="entry name" value="KINESINHEAVY"/>
</dbReference>
<feature type="coiled-coil region" evidence="8">
    <location>
        <begin position="876"/>
        <end position="949"/>
    </location>
</feature>
<sequence length="1349" mass="149123">MKGNGGRSRVREVPQFERDPFGLGIRQKAVPIVEPPKRRGRDNGEKTALDGVGNVVDAQSPAPGSKPSWAAKGSRTPVKDVVAPGNSAPTAKVPKPSPVRNVQPPAEAIEAEVTTGLGQDQANGSKRKLNMDVQTGGTTEAVTNPPSVDPMDSGVKVIVRVRPLNQKEAAEEATNVVQKLSVDSLSLGDQQFTFDSVAGETESQQAVFEMVGRPMVENCLAGFNSSIFAYGQTGSGKTHTMWGLLPSSGTEATLTEERGITPRVFEQLFARIQQEERNNVEKQLRYQCRCSFLEIYNEQITDLLEPSRKSLMIREDTKTGVYVEGLTEEYVSNMDDVISLLVRGSANRRVGSTAMNNESSRSHSVFTFVIESRSKSVADGVSSVRTSRMNLVDLAGSERQKQTGAAGDRLKEAGNINKSLSQLGNVINILAEVAQNGKHRHIPYRSSRLTFLLQESLGGNAKLAMICAISPASSCRTETLSTLRFAQRAKSIQNKAVVNEETGNDVNLLREQIRQLKDELMRMKENGNQLEGAAGGLSSGWNARRSYNLLRLSLGQPMTIAPMEMKEIEEGLEQEIDDEEFTDACTSLVDMETQELMPKNETENSESSDSNGMPEAVDVVGKEGVDEDVSKASTGLPELTLSLVPPTMSVSPRVKEGKREEFGVDISFGLPKSPLGLRSSRAFASSTDQLAASLTRGIEILDNHPRHSLSLGRRSSGVRFSFQNGESPRSPKCESPVLARLNSFGNTPVTRGNEDPVSPLQENSTPTTHAVQTGLPAAGELSSLPEITQEDWKIVPCTPPGQIKHSQGTETLLAGALRREKVAEETIAQQAADLEQLSRLVRQYKLEREYNAVIHQSREEKIVRMESLMDGALSSKDYHTEELAALKHEHKVLQEKYDNHPELAEAKAEHQLLRHELDRYKSLCDLEEREKLQQEILQLRNQVQLYLETGTPGSMKQRRLSLTPSHGVQPSYSPIKLLSLTAVPESMPSCESASSSRHVDCEPPAASVEGHAIELLEQERREWDQREKEFISMVQELRDECEHHMQLAEKWRKELEGEKRCTQEMHEALQMAMAGHARILDQYAELQEKHILLLANMREIRHGVIEYKREARESGLNAVEDRWFDAQATQITYYKVEQERFKEQIKGLQDQLDDTADAVQAAGELLVRLKESEQAAVLAQHTAAVAEGDADELRRELEKSNRRHAKELASLQHRLHNSSTGGLGICSKCGKMDDEKTGDDGDCVQAETAIVLRSGKVNSAASESLSDFSDGTCVYESWDAGAAIYRKGDPDSEFEEDDHEIVTHSVRFSRAQYQDLTNLEIDFEDDDGFLCEQCGEPATNGLRVCDSCI</sequence>
<proteinExistence type="inferred from homology"/>
<feature type="domain" description="Kinesin motor" evidence="10">
    <location>
        <begin position="154"/>
        <end position="492"/>
    </location>
</feature>
<evidence type="ECO:0000313" key="11">
    <source>
        <dbReference type="EMBL" id="KAG0566935.1"/>
    </source>
</evidence>
<name>A0A8T0H819_CERPU</name>
<feature type="coiled-coil region" evidence="8">
    <location>
        <begin position="499"/>
        <end position="533"/>
    </location>
</feature>
<dbReference type="PROSITE" id="PS50067">
    <property type="entry name" value="KINESIN_MOTOR_2"/>
    <property type="match status" value="1"/>
</dbReference>
<dbReference type="OrthoDB" id="3176171at2759"/>
<keyword evidence="3 7" id="KW-0067">ATP-binding</keyword>
<keyword evidence="2 7" id="KW-0547">Nucleotide-binding</keyword>
<dbReference type="PANTHER" id="PTHR37739">
    <property type="entry name" value="KINESIN-LIKE PROTEIN KIN-12D"/>
    <property type="match status" value="1"/>
</dbReference>
<comment type="similarity">
    <text evidence="6">Belongs to the TRAFAC class myosin-kinesin ATPase superfamily. Kinesin family. KIN-12 subfamily.</text>
</comment>
<gene>
    <name evidence="11" type="ORF">KC19_7G098100</name>
</gene>
<dbReference type="InterPro" id="IPR001752">
    <property type="entry name" value="Kinesin_motor_dom"/>
</dbReference>
<dbReference type="SUPFAM" id="SSF52540">
    <property type="entry name" value="P-loop containing nucleoside triphosphate hydrolases"/>
    <property type="match status" value="1"/>
</dbReference>
<feature type="region of interest" description="Disordered" evidence="9">
    <location>
        <begin position="597"/>
        <end position="616"/>
    </location>
</feature>
<organism evidence="11 12">
    <name type="scientific">Ceratodon purpureus</name>
    <name type="common">Fire moss</name>
    <name type="synonym">Dicranum purpureum</name>
    <dbReference type="NCBI Taxonomy" id="3225"/>
    <lineage>
        <taxon>Eukaryota</taxon>
        <taxon>Viridiplantae</taxon>
        <taxon>Streptophyta</taxon>
        <taxon>Embryophyta</taxon>
        <taxon>Bryophyta</taxon>
        <taxon>Bryophytina</taxon>
        <taxon>Bryopsida</taxon>
        <taxon>Dicranidae</taxon>
        <taxon>Pseudoditrichales</taxon>
        <taxon>Ditrichaceae</taxon>
        <taxon>Ceratodon</taxon>
    </lineage>
</organism>
<protein>
    <recommendedName>
        <fullName evidence="10">Kinesin motor domain-containing protein</fullName>
    </recommendedName>
</protein>